<proteinExistence type="predicted"/>
<sequence>MQEKTKPLINTTFKKEVYEGLTAFPKFLSSKYFYNEVGDKLFQDIMAMPEYYLTNTEFDILSEHKDKITSLFGNDFSLFELGAGDGKKTKILLEHLSKNNIDFDYRPIDISQNALEQLKKSVNAELPNVVINTLQGTYFETLKNIDENSTKRKIILFLGSNIGNLLHPQAIDFLQKIHAILDKEDLVFMGFDQKKNPQTILDAYNDKTGITEAFNKNILTRINAEMGGNFNLENFTHWEVYDPESGTAKSYLVSKVKQEVVIKALELQLHFDAWETIHTEISQKYDDKVVTWLSEQANLKIIAQFADNENLYKNYIFKKA</sequence>
<keyword evidence="5" id="KW-1185">Reference proteome</keyword>
<dbReference type="InterPro" id="IPR051128">
    <property type="entry name" value="EgtD_Methyltrsf_superfamily"/>
</dbReference>
<name>A0ABU3BG04_9FLAO</name>
<dbReference type="InterPro" id="IPR017804">
    <property type="entry name" value="MeTrfase_EgtD-like"/>
</dbReference>
<dbReference type="InterPro" id="IPR019257">
    <property type="entry name" value="MeTrfase_dom"/>
</dbReference>
<dbReference type="RefSeq" id="WP_311387265.1">
    <property type="nucleotide sequence ID" value="NZ_JAVRHU010000001.1"/>
</dbReference>
<dbReference type="Gene3D" id="3.40.50.150">
    <property type="entry name" value="Vaccinia Virus protein VP39"/>
    <property type="match status" value="1"/>
</dbReference>
<keyword evidence="2" id="KW-0808">Transferase</keyword>
<protein>
    <submittedName>
        <fullName evidence="4">L-histidine N(Alpha)-methyltransferase</fullName>
    </submittedName>
</protein>
<organism evidence="4 5">
    <name type="scientific">Croceitalea vernalis</name>
    <dbReference type="NCBI Taxonomy" id="3075599"/>
    <lineage>
        <taxon>Bacteria</taxon>
        <taxon>Pseudomonadati</taxon>
        <taxon>Bacteroidota</taxon>
        <taxon>Flavobacteriia</taxon>
        <taxon>Flavobacteriales</taxon>
        <taxon>Flavobacteriaceae</taxon>
        <taxon>Croceitalea</taxon>
    </lineage>
</organism>
<dbReference type="PANTHER" id="PTHR43397">
    <property type="entry name" value="ERGOTHIONEINE BIOSYNTHESIS PROTEIN 1"/>
    <property type="match status" value="1"/>
</dbReference>
<reference evidence="4 5" key="1">
    <citation type="submission" date="2023-09" db="EMBL/GenBank/DDBJ databases">
        <authorList>
            <person name="Rey-Velasco X."/>
        </authorList>
    </citation>
    <scope>NUCLEOTIDE SEQUENCE [LARGE SCALE GENOMIC DNA]</scope>
    <source>
        <strain evidence="4 5">P007</strain>
    </source>
</reference>
<keyword evidence="1" id="KW-0489">Methyltransferase</keyword>
<evidence type="ECO:0000256" key="1">
    <source>
        <dbReference type="ARBA" id="ARBA00022603"/>
    </source>
</evidence>
<dbReference type="Pfam" id="PF10017">
    <property type="entry name" value="Methyltransf_33"/>
    <property type="match status" value="1"/>
</dbReference>
<feature type="domain" description="Histidine-specific methyltransferase SAM-dependent" evidence="3">
    <location>
        <begin position="13"/>
        <end position="318"/>
    </location>
</feature>
<dbReference type="SUPFAM" id="SSF53335">
    <property type="entry name" value="S-adenosyl-L-methionine-dependent methyltransferases"/>
    <property type="match status" value="1"/>
</dbReference>
<evidence type="ECO:0000313" key="4">
    <source>
        <dbReference type="EMBL" id="MDT0621095.1"/>
    </source>
</evidence>
<dbReference type="InterPro" id="IPR029063">
    <property type="entry name" value="SAM-dependent_MTases_sf"/>
</dbReference>
<accession>A0ABU3BG04</accession>
<dbReference type="EMBL" id="JAVRHU010000001">
    <property type="protein sequence ID" value="MDT0621095.1"/>
    <property type="molecule type" value="Genomic_DNA"/>
</dbReference>
<dbReference type="PANTHER" id="PTHR43397:SF1">
    <property type="entry name" value="ERGOTHIONEINE BIOSYNTHESIS PROTEIN 1"/>
    <property type="match status" value="1"/>
</dbReference>
<dbReference type="PIRSF" id="PIRSF018005">
    <property type="entry name" value="UCP018005"/>
    <property type="match status" value="1"/>
</dbReference>
<evidence type="ECO:0000313" key="5">
    <source>
        <dbReference type="Proteomes" id="UP001250662"/>
    </source>
</evidence>
<gene>
    <name evidence="4" type="ORF">RM520_05640</name>
</gene>
<comment type="caution">
    <text evidence="4">The sequence shown here is derived from an EMBL/GenBank/DDBJ whole genome shotgun (WGS) entry which is preliminary data.</text>
</comment>
<evidence type="ECO:0000259" key="3">
    <source>
        <dbReference type="Pfam" id="PF10017"/>
    </source>
</evidence>
<evidence type="ECO:0000256" key="2">
    <source>
        <dbReference type="ARBA" id="ARBA00022679"/>
    </source>
</evidence>
<dbReference type="Proteomes" id="UP001250662">
    <property type="component" value="Unassembled WGS sequence"/>
</dbReference>